<dbReference type="AlphaFoldDB" id="A0AAV4LDZ3"/>
<dbReference type="Gene3D" id="3.40.640.10">
    <property type="entry name" value="Type I PLP-dependent aspartate aminotransferase-like (Major domain)"/>
    <property type="match status" value="1"/>
</dbReference>
<reference evidence="9" key="1">
    <citation type="journal article" date="2023" name="Int. J. Syst. Evol. Microbiol.">
        <title>Collibacillus ludicampi gen. nov., sp. nov., a new soil bacterium of the family Alicyclobacillaceae.</title>
        <authorList>
            <person name="Jojima T."/>
            <person name="Ioku Y."/>
            <person name="Fukuta Y."/>
            <person name="Shirasaka N."/>
            <person name="Matsumura Y."/>
            <person name="Mori M."/>
        </authorList>
    </citation>
    <scope>NUCLEOTIDE SEQUENCE</scope>
    <source>
        <strain evidence="9">TP075</strain>
    </source>
</reference>
<dbReference type="EC" id="2.8.1.7" evidence="3"/>
<comment type="similarity">
    <text evidence="2">Belongs to the class-V pyridoxal-phosphate-dependent aminotransferase family. Csd subfamily.</text>
</comment>
<feature type="domain" description="Aminotransferase class V" evidence="8">
    <location>
        <begin position="2"/>
        <end position="367"/>
    </location>
</feature>
<dbReference type="PANTHER" id="PTHR43586:SF4">
    <property type="entry name" value="ISOPENICILLIN N EPIMERASE"/>
    <property type="match status" value="1"/>
</dbReference>
<gene>
    <name evidence="9" type="ORF">DNHGIG_14320</name>
</gene>
<keyword evidence="4" id="KW-0808">Transferase</keyword>
<protein>
    <recommendedName>
        <fullName evidence="3">cysteine desulfurase</fullName>
        <ecNumber evidence="3">2.8.1.7</ecNumber>
    </recommendedName>
</protein>
<organism evidence="9 10">
    <name type="scientific">Collibacillus ludicampi</name>
    <dbReference type="NCBI Taxonomy" id="2771369"/>
    <lineage>
        <taxon>Bacteria</taxon>
        <taxon>Bacillati</taxon>
        <taxon>Bacillota</taxon>
        <taxon>Bacilli</taxon>
        <taxon>Bacillales</taxon>
        <taxon>Alicyclobacillaceae</taxon>
        <taxon>Collibacillus</taxon>
    </lineage>
</organism>
<dbReference type="InterPro" id="IPR015421">
    <property type="entry name" value="PyrdxlP-dep_Trfase_major"/>
</dbReference>
<dbReference type="NCBIfam" id="TIGR01977">
    <property type="entry name" value="am_tr_V_EF2568"/>
    <property type="match status" value="1"/>
</dbReference>
<comment type="cofactor">
    <cofactor evidence="1 7">
        <name>pyridoxal 5'-phosphate</name>
        <dbReference type="ChEBI" id="CHEBI:597326"/>
    </cofactor>
</comment>
<dbReference type="GO" id="GO:0006534">
    <property type="term" value="P:cysteine metabolic process"/>
    <property type="evidence" value="ECO:0007669"/>
    <property type="project" value="InterPro"/>
</dbReference>
<dbReference type="InterPro" id="IPR015422">
    <property type="entry name" value="PyrdxlP-dep_Trfase_small"/>
</dbReference>
<dbReference type="InterPro" id="IPR010969">
    <property type="entry name" value="Cys_dSase-rel_unknwn_funct"/>
</dbReference>
<dbReference type="EMBL" id="BOQE01000001">
    <property type="protein sequence ID" value="GIM45883.1"/>
    <property type="molecule type" value="Genomic_DNA"/>
</dbReference>
<dbReference type="Gene3D" id="3.90.1150.10">
    <property type="entry name" value="Aspartate Aminotransferase, domain 1"/>
    <property type="match status" value="1"/>
</dbReference>
<dbReference type="PIRSF" id="PIRSF005572">
    <property type="entry name" value="NifS"/>
    <property type="match status" value="1"/>
</dbReference>
<dbReference type="CDD" id="cd06453">
    <property type="entry name" value="SufS_like"/>
    <property type="match status" value="1"/>
</dbReference>
<evidence type="ECO:0000256" key="4">
    <source>
        <dbReference type="ARBA" id="ARBA00022679"/>
    </source>
</evidence>
<name>A0AAV4LDZ3_9BACL</name>
<comment type="catalytic activity">
    <reaction evidence="6">
        <text>(sulfur carrier)-H + L-cysteine = (sulfur carrier)-SH + L-alanine</text>
        <dbReference type="Rhea" id="RHEA:43892"/>
        <dbReference type="Rhea" id="RHEA-COMP:14737"/>
        <dbReference type="Rhea" id="RHEA-COMP:14739"/>
        <dbReference type="ChEBI" id="CHEBI:29917"/>
        <dbReference type="ChEBI" id="CHEBI:35235"/>
        <dbReference type="ChEBI" id="CHEBI:57972"/>
        <dbReference type="ChEBI" id="CHEBI:64428"/>
        <dbReference type="EC" id="2.8.1.7"/>
    </reaction>
</comment>
<keyword evidence="10" id="KW-1185">Reference proteome</keyword>
<comment type="caution">
    <text evidence="9">The sequence shown here is derived from an EMBL/GenBank/DDBJ whole genome shotgun (WGS) entry which is preliminary data.</text>
</comment>
<evidence type="ECO:0000259" key="8">
    <source>
        <dbReference type="Pfam" id="PF00266"/>
    </source>
</evidence>
<dbReference type="Proteomes" id="UP001057291">
    <property type="component" value="Unassembled WGS sequence"/>
</dbReference>
<evidence type="ECO:0000256" key="6">
    <source>
        <dbReference type="ARBA" id="ARBA00050776"/>
    </source>
</evidence>
<dbReference type="PROSITE" id="PS00595">
    <property type="entry name" value="AA_TRANSFER_CLASS_5"/>
    <property type="match status" value="1"/>
</dbReference>
<dbReference type="GO" id="GO:0030170">
    <property type="term" value="F:pyridoxal phosphate binding"/>
    <property type="evidence" value="ECO:0007669"/>
    <property type="project" value="InterPro"/>
</dbReference>
<evidence type="ECO:0000256" key="5">
    <source>
        <dbReference type="ARBA" id="ARBA00022898"/>
    </source>
</evidence>
<evidence type="ECO:0000256" key="1">
    <source>
        <dbReference type="ARBA" id="ARBA00001933"/>
    </source>
</evidence>
<dbReference type="InterPro" id="IPR015424">
    <property type="entry name" value="PyrdxlP-dep_Trfase"/>
</dbReference>
<dbReference type="GO" id="GO:0031071">
    <property type="term" value="F:cysteine desulfurase activity"/>
    <property type="evidence" value="ECO:0007669"/>
    <property type="project" value="UniProtKB-EC"/>
</dbReference>
<dbReference type="InterPro" id="IPR010970">
    <property type="entry name" value="Cys_dSase_SufS"/>
</dbReference>
<dbReference type="SUPFAM" id="SSF53383">
    <property type="entry name" value="PLP-dependent transferases"/>
    <property type="match status" value="1"/>
</dbReference>
<dbReference type="InterPro" id="IPR000192">
    <property type="entry name" value="Aminotrans_V_dom"/>
</dbReference>
<proteinExistence type="inferred from homology"/>
<dbReference type="PANTHER" id="PTHR43586">
    <property type="entry name" value="CYSTEINE DESULFURASE"/>
    <property type="match status" value="1"/>
</dbReference>
<dbReference type="InterPro" id="IPR016454">
    <property type="entry name" value="Cysteine_dSase"/>
</dbReference>
<sequence length="378" mass="41120">MIYLDNAATTWPKPPEVVHAMMECLESSSANPGRGSHQLSLKASRIVSDTRNKLAKLFGVTNPSDIVFTQNATESLNLAIKGFLRPGDHVVTSSLEHNSVRRPLEYMRKQGVKITYVQADSYGILSAEKIEDALTENTRLVVITHGSNLTGSILPIEEIGKLTRARGIRLLVDVAQTAGLFPIDVESMGIDMLAFTGHKSLYGPQGTGGLYIHPDIDLIPLLHGGSGGHSELIDMPSIRPDRFEAGTRNTVGIAGLGAGLTFLEKEGIDRIRKHEQELTALLLQELQAIPDVRIFGPPPNVDRSPIVSFVVEGFDSTELGFILDQHYNIAVRTGLHCAPLAHETLGTSPEGLVRASIGFFNTKHEILEFAAAIREILQ</sequence>
<evidence type="ECO:0000256" key="7">
    <source>
        <dbReference type="RuleBase" id="RU004504"/>
    </source>
</evidence>
<evidence type="ECO:0000313" key="10">
    <source>
        <dbReference type="Proteomes" id="UP001057291"/>
    </source>
</evidence>
<accession>A0AAV4LDZ3</accession>
<dbReference type="InterPro" id="IPR020578">
    <property type="entry name" value="Aminotrans_V_PyrdxlP_BS"/>
</dbReference>
<dbReference type="RefSeq" id="WP_282199045.1">
    <property type="nucleotide sequence ID" value="NZ_BOQE01000001.1"/>
</dbReference>
<dbReference type="Pfam" id="PF00266">
    <property type="entry name" value="Aminotran_5"/>
    <property type="match status" value="1"/>
</dbReference>
<evidence type="ECO:0000313" key="9">
    <source>
        <dbReference type="EMBL" id="GIM45883.1"/>
    </source>
</evidence>
<keyword evidence="5" id="KW-0663">Pyridoxal phosphate</keyword>
<evidence type="ECO:0000256" key="3">
    <source>
        <dbReference type="ARBA" id="ARBA00012239"/>
    </source>
</evidence>
<evidence type="ECO:0000256" key="2">
    <source>
        <dbReference type="ARBA" id="ARBA00010447"/>
    </source>
</evidence>